<comment type="caution">
    <text evidence="1">The sequence shown here is derived from an EMBL/GenBank/DDBJ whole genome shotgun (WGS) entry which is preliminary data.</text>
</comment>
<dbReference type="InterPro" id="IPR029063">
    <property type="entry name" value="SAM-dependent_MTases_sf"/>
</dbReference>
<name>A0ABP8PJT2_9ACTN</name>
<reference evidence="2" key="1">
    <citation type="journal article" date="2019" name="Int. J. Syst. Evol. Microbiol.">
        <title>The Global Catalogue of Microorganisms (GCM) 10K type strain sequencing project: providing services to taxonomists for standard genome sequencing and annotation.</title>
        <authorList>
            <consortium name="The Broad Institute Genomics Platform"/>
            <consortium name="The Broad Institute Genome Sequencing Center for Infectious Disease"/>
            <person name="Wu L."/>
            <person name="Ma J."/>
        </authorList>
    </citation>
    <scope>NUCLEOTIDE SEQUENCE [LARGE SCALE GENOMIC DNA]</scope>
    <source>
        <strain evidence="2">JCM 17933</strain>
    </source>
</reference>
<gene>
    <name evidence="1" type="ORF">GCM10023191_014480</name>
</gene>
<protein>
    <recommendedName>
        <fullName evidence="3">Methyltransferase type 11 domain-containing protein</fullName>
    </recommendedName>
</protein>
<proteinExistence type="predicted"/>
<evidence type="ECO:0000313" key="1">
    <source>
        <dbReference type="EMBL" id="GAA4487098.1"/>
    </source>
</evidence>
<dbReference type="EMBL" id="BAABHF010000010">
    <property type="protein sequence ID" value="GAA4487098.1"/>
    <property type="molecule type" value="Genomic_DNA"/>
</dbReference>
<dbReference type="Gene3D" id="3.40.50.150">
    <property type="entry name" value="Vaccinia Virus protein VP39"/>
    <property type="match status" value="1"/>
</dbReference>
<dbReference type="Proteomes" id="UP001500503">
    <property type="component" value="Unassembled WGS sequence"/>
</dbReference>
<sequence>MLHSRSQAHTTTTACHLRRLVNFAEPRRDDVCLDVSGSSGLASAIRPWVGELTSAAAGALPSGTFTLVVAPLGHVRGDDQVGLVHDLLRVCGGRVVLADLVRTRAGDGDRIERLRDPARSRMRTFRELLDVVERAGGRTRRMDVFTVERPIEPWLAEAHDPDRIRRELTDELDGGPPTGARPRLIGAEMWFTQSWAYFAVEPTGRPGRVRGRPRR</sequence>
<organism evidence="1 2">
    <name type="scientific">Actinoallomurus oryzae</name>
    <dbReference type="NCBI Taxonomy" id="502180"/>
    <lineage>
        <taxon>Bacteria</taxon>
        <taxon>Bacillati</taxon>
        <taxon>Actinomycetota</taxon>
        <taxon>Actinomycetes</taxon>
        <taxon>Streptosporangiales</taxon>
        <taxon>Thermomonosporaceae</taxon>
        <taxon>Actinoallomurus</taxon>
    </lineage>
</organism>
<evidence type="ECO:0000313" key="2">
    <source>
        <dbReference type="Proteomes" id="UP001500503"/>
    </source>
</evidence>
<keyword evidence="2" id="KW-1185">Reference proteome</keyword>
<evidence type="ECO:0008006" key="3">
    <source>
        <dbReference type="Google" id="ProtNLM"/>
    </source>
</evidence>
<accession>A0ABP8PJT2</accession>